<dbReference type="Proteomes" id="UP001141552">
    <property type="component" value="Unassembled WGS sequence"/>
</dbReference>
<evidence type="ECO:0000313" key="1">
    <source>
        <dbReference type="EMBL" id="KAJ4845225.1"/>
    </source>
</evidence>
<dbReference type="AlphaFoldDB" id="A0A9Q0GA57"/>
<name>A0A9Q0GA57_9ROSI</name>
<dbReference type="EMBL" id="JAKUCV010001739">
    <property type="protein sequence ID" value="KAJ4845225.1"/>
    <property type="molecule type" value="Genomic_DNA"/>
</dbReference>
<sequence length="97" mass="10898">MSSSKTSPWPLSQVTRKQQQGTTLASCTGDVPLLRMELVLATYVRIHRHLQQIQYNNQKAYTCCILAFKPDTKCILVNAELVEVPPFSLQLVEAPPL</sequence>
<keyword evidence="2" id="KW-1185">Reference proteome</keyword>
<reference evidence="1" key="1">
    <citation type="submission" date="2022-02" db="EMBL/GenBank/DDBJ databases">
        <authorList>
            <person name="Henning P.M."/>
            <person name="McCubbin A.G."/>
            <person name="Shore J.S."/>
        </authorList>
    </citation>
    <scope>NUCLEOTIDE SEQUENCE</scope>
    <source>
        <strain evidence="1">F60SS</strain>
        <tissue evidence="1">Leaves</tissue>
    </source>
</reference>
<gene>
    <name evidence="1" type="ORF">Tsubulata_018267</name>
</gene>
<evidence type="ECO:0000313" key="2">
    <source>
        <dbReference type="Proteomes" id="UP001141552"/>
    </source>
</evidence>
<proteinExistence type="predicted"/>
<comment type="caution">
    <text evidence="1">The sequence shown here is derived from an EMBL/GenBank/DDBJ whole genome shotgun (WGS) entry which is preliminary data.</text>
</comment>
<accession>A0A9Q0GA57</accession>
<reference evidence="1" key="2">
    <citation type="journal article" date="2023" name="Plants (Basel)">
        <title>Annotation of the Turnera subulata (Passifloraceae) Draft Genome Reveals the S-Locus Evolved after the Divergence of Turneroideae from Passifloroideae in a Stepwise Manner.</title>
        <authorList>
            <person name="Henning P.M."/>
            <person name="Roalson E.H."/>
            <person name="Mir W."/>
            <person name="McCubbin A.G."/>
            <person name="Shore J.S."/>
        </authorList>
    </citation>
    <scope>NUCLEOTIDE SEQUENCE</scope>
    <source>
        <strain evidence="1">F60SS</strain>
    </source>
</reference>
<organism evidence="1 2">
    <name type="scientific">Turnera subulata</name>
    <dbReference type="NCBI Taxonomy" id="218843"/>
    <lineage>
        <taxon>Eukaryota</taxon>
        <taxon>Viridiplantae</taxon>
        <taxon>Streptophyta</taxon>
        <taxon>Embryophyta</taxon>
        <taxon>Tracheophyta</taxon>
        <taxon>Spermatophyta</taxon>
        <taxon>Magnoliopsida</taxon>
        <taxon>eudicotyledons</taxon>
        <taxon>Gunneridae</taxon>
        <taxon>Pentapetalae</taxon>
        <taxon>rosids</taxon>
        <taxon>fabids</taxon>
        <taxon>Malpighiales</taxon>
        <taxon>Passifloraceae</taxon>
        <taxon>Turnera</taxon>
    </lineage>
</organism>
<protein>
    <submittedName>
        <fullName evidence="1">Uncharacterized protein</fullName>
    </submittedName>
</protein>